<dbReference type="Pfam" id="PF01266">
    <property type="entry name" value="DAO"/>
    <property type="match status" value="1"/>
</dbReference>
<dbReference type="Gene3D" id="3.30.9.10">
    <property type="entry name" value="D-Amino Acid Oxidase, subunit A, domain 2"/>
    <property type="match status" value="1"/>
</dbReference>
<dbReference type="OrthoDB" id="2219495at2759"/>
<comment type="cofactor">
    <cofactor evidence="1">
        <name>FAD</name>
        <dbReference type="ChEBI" id="CHEBI:57692"/>
    </cofactor>
</comment>
<dbReference type="PANTHER" id="PTHR10961:SF46">
    <property type="entry name" value="PEROXISOMAL SARCOSINE OXIDASE"/>
    <property type="match status" value="1"/>
</dbReference>
<keyword evidence="4" id="KW-0274">FAD</keyword>
<dbReference type="SUPFAM" id="SSF51905">
    <property type="entry name" value="FAD/NAD(P)-binding domain"/>
    <property type="match status" value="1"/>
</dbReference>
<evidence type="ECO:0000256" key="4">
    <source>
        <dbReference type="ARBA" id="ARBA00022827"/>
    </source>
</evidence>
<evidence type="ECO:0000313" key="7">
    <source>
        <dbReference type="EMBL" id="PFH57073.1"/>
    </source>
</evidence>
<keyword evidence="3" id="KW-0285">Flavoprotein</keyword>
<dbReference type="GO" id="GO:0004657">
    <property type="term" value="F:proline dehydrogenase activity"/>
    <property type="evidence" value="ECO:0007669"/>
    <property type="project" value="TreeGrafter"/>
</dbReference>
<proteinExistence type="inferred from homology"/>
<dbReference type="EMBL" id="LAZP02000461">
    <property type="protein sequence ID" value="PFH57073.1"/>
    <property type="molecule type" value="Genomic_DNA"/>
</dbReference>
<evidence type="ECO:0000256" key="1">
    <source>
        <dbReference type="ARBA" id="ARBA00001974"/>
    </source>
</evidence>
<evidence type="ECO:0000256" key="3">
    <source>
        <dbReference type="ARBA" id="ARBA00022630"/>
    </source>
</evidence>
<keyword evidence="5" id="KW-0560">Oxidoreductase</keyword>
<dbReference type="Proteomes" id="UP000037136">
    <property type="component" value="Unassembled WGS sequence"/>
</dbReference>
<protein>
    <recommendedName>
        <fullName evidence="6">FAD dependent oxidoreductase domain-containing protein</fullName>
    </recommendedName>
</protein>
<dbReference type="InterPro" id="IPR006076">
    <property type="entry name" value="FAD-dep_OxRdtase"/>
</dbReference>
<dbReference type="GO" id="GO:0008115">
    <property type="term" value="F:sarcosine oxidase activity"/>
    <property type="evidence" value="ECO:0007669"/>
    <property type="project" value="TreeGrafter"/>
</dbReference>
<accession>A0A2A9P853</accession>
<reference evidence="7 8" key="2">
    <citation type="journal article" date="2017" name="Sci. Rep.">
        <title>Ant-infecting Ophiocordyceps genomes reveal a high diversity of potential behavioral manipulation genes and a possible major role for enterotoxins.</title>
        <authorList>
            <person name="de Bekker C."/>
            <person name="Ohm R.A."/>
            <person name="Evans H.C."/>
            <person name="Brachmann A."/>
            <person name="Hughes D.P."/>
        </authorList>
    </citation>
    <scope>NUCLEOTIDE SEQUENCE [LARGE SCALE GENOMIC DNA]</scope>
    <source>
        <strain evidence="7 8">SC16a</strain>
    </source>
</reference>
<dbReference type="AlphaFoldDB" id="A0A2A9P853"/>
<reference evidence="7 8" key="1">
    <citation type="journal article" date="2015" name="BMC Genomics">
        <title>Gene expression during zombie ant biting behavior reflects the complexity underlying fungal parasitic behavioral manipulation.</title>
        <authorList>
            <person name="de Bekker C."/>
            <person name="Ohm R.A."/>
            <person name="Loreto R.G."/>
            <person name="Sebastian A."/>
            <person name="Albert I."/>
            <person name="Merrow M."/>
            <person name="Brachmann A."/>
            <person name="Hughes D.P."/>
        </authorList>
    </citation>
    <scope>NUCLEOTIDE SEQUENCE [LARGE SCALE GENOMIC DNA]</scope>
    <source>
        <strain evidence="7 8">SC16a</strain>
    </source>
</reference>
<evidence type="ECO:0000259" key="6">
    <source>
        <dbReference type="Pfam" id="PF01266"/>
    </source>
</evidence>
<keyword evidence="8" id="KW-1185">Reference proteome</keyword>
<evidence type="ECO:0000256" key="5">
    <source>
        <dbReference type="ARBA" id="ARBA00023002"/>
    </source>
</evidence>
<evidence type="ECO:0000313" key="8">
    <source>
        <dbReference type="Proteomes" id="UP000037136"/>
    </source>
</evidence>
<dbReference type="InterPro" id="IPR045170">
    <property type="entry name" value="MTOX"/>
</dbReference>
<comment type="similarity">
    <text evidence="2">Belongs to the MSOX/MTOX family.</text>
</comment>
<sequence>MREPPQSILIVGSGVFGLSTAWSLAKQSLFNDSTVTIVDCADGQFPPADAASVDHSRLVRPDYADADYSALAMTAQKEWRKQGDEDLGGQQRYVESGLVLTADESRGGGYVTRALDQVRKRYENVVTVGNTPDKVQMFESKEALGAYLGTDHAGDWGYLNPESGWADAEKAMGWLYERVKATRRVEFVDAKVKQLETQDDRVVGARLSDDTVLKADVVLLAAGAWTGELVDLRGRVEATGQAIGFVELTEQEAAIMAKQPAVLNLSMGLFIIPPRGRVLKIGRHSFGYLNPQVVASALPATATAQREPIMVSRPTTRRDGVDFNRLPAEADADLRRGLRDLTPIEGLETRPWRETRICWYSDTKDGNWLIDWHPEWKGLFIATGDSGHGFKFLPVLGDKVVDCLLGRGGELGRKWKWRADVEDGEGREMAGSFRGLRTLDQSRAGVSGMVLEEELKKTE</sequence>
<dbReference type="STRING" id="268505.A0A2A9P853"/>
<dbReference type="GO" id="GO:0050031">
    <property type="term" value="F:L-pipecolate oxidase activity"/>
    <property type="evidence" value="ECO:0007669"/>
    <property type="project" value="TreeGrafter"/>
</dbReference>
<gene>
    <name evidence="7" type="ORF">XA68_15563</name>
</gene>
<feature type="domain" description="FAD dependent oxidoreductase" evidence="6">
    <location>
        <begin position="8"/>
        <end position="401"/>
    </location>
</feature>
<dbReference type="GO" id="GO:0050660">
    <property type="term" value="F:flavin adenine dinucleotide binding"/>
    <property type="evidence" value="ECO:0007669"/>
    <property type="project" value="InterPro"/>
</dbReference>
<dbReference type="InterPro" id="IPR036188">
    <property type="entry name" value="FAD/NAD-bd_sf"/>
</dbReference>
<dbReference type="PANTHER" id="PTHR10961">
    <property type="entry name" value="PEROXISOMAL SARCOSINE OXIDASE"/>
    <property type="match status" value="1"/>
</dbReference>
<name>A0A2A9P853_OPHUN</name>
<dbReference type="Gene3D" id="3.50.50.60">
    <property type="entry name" value="FAD/NAD(P)-binding domain"/>
    <property type="match status" value="1"/>
</dbReference>
<comment type="caution">
    <text evidence="7">The sequence shown here is derived from an EMBL/GenBank/DDBJ whole genome shotgun (WGS) entry which is preliminary data.</text>
</comment>
<organism evidence="7 8">
    <name type="scientific">Ophiocordyceps unilateralis</name>
    <name type="common">Zombie-ant fungus</name>
    <name type="synonym">Torrubia unilateralis</name>
    <dbReference type="NCBI Taxonomy" id="268505"/>
    <lineage>
        <taxon>Eukaryota</taxon>
        <taxon>Fungi</taxon>
        <taxon>Dikarya</taxon>
        <taxon>Ascomycota</taxon>
        <taxon>Pezizomycotina</taxon>
        <taxon>Sordariomycetes</taxon>
        <taxon>Hypocreomycetidae</taxon>
        <taxon>Hypocreales</taxon>
        <taxon>Ophiocordycipitaceae</taxon>
        <taxon>Ophiocordyceps</taxon>
    </lineage>
</organism>
<evidence type="ECO:0000256" key="2">
    <source>
        <dbReference type="ARBA" id="ARBA00010989"/>
    </source>
</evidence>